<sequence>MSTRTRRPTVELRRLRTLSVLLAFTAAVGLVFGTAGFTVMSADRGIDASVVADDEASLGYDTLTDAVDDGESTAVVAYHNQFEHDLDEFHVDVSIVDPDTETTLVDAETPDELPSATDGTVDVTLACPVEEEVHLQFEATGSGGGVSVSLDRVHTVTCLPDDPDDPDGPTVTGVQYNNAANADVHTDGSDGNVSAIVWIVDSPPVDTPDAIEPVVFDDAEPLDTAKKVRPEVVQSRAPSELPNDWKIVAIEFPDQDVAYVHPQWDAGEYDAPKTGDGVETTELPLDAEQLVNTSVVDESEDG</sequence>
<comment type="caution">
    <text evidence="1">The sequence shown here is derived from an EMBL/GenBank/DDBJ whole genome shotgun (WGS) entry which is preliminary data.</text>
</comment>
<accession>A0ABD5SBD8</accession>
<dbReference type="Proteomes" id="UP001596442">
    <property type="component" value="Unassembled WGS sequence"/>
</dbReference>
<protein>
    <submittedName>
        <fullName evidence="1">Uncharacterized protein</fullName>
    </submittedName>
</protein>
<evidence type="ECO:0000313" key="2">
    <source>
        <dbReference type="Proteomes" id="UP001596442"/>
    </source>
</evidence>
<name>A0ABD5SBD8_9EURY</name>
<keyword evidence="2" id="KW-1185">Reference proteome</keyword>
<dbReference type="AlphaFoldDB" id="A0ABD5SBD8"/>
<proteinExistence type="predicted"/>
<dbReference type="EMBL" id="JBHSWW010000165">
    <property type="protein sequence ID" value="MFC6753931.1"/>
    <property type="molecule type" value="Genomic_DNA"/>
</dbReference>
<gene>
    <name evidence="1" type="ORF">ACFQEU_10740</name>
</gene>
<reference evidence="1 2" key="1">
    <citation type="journal article" date="2019" name="Int. J. Syst. Evol. Microbiol.">
        <title>The Global Catalogue of Microorganisms (GCM) 10K type strain sequencing project: providing services to taxonomists for standard genome sequencing and annotation.</title>
        <authorList>
            <consortium name="The Broad Institute Genomics Platform"/>
            <consortium name="The Broad Institute Genome Sequencing Center for Infectious Disease"/>
            <person name="Wu L."/>
            <person name="Ma J."/>
        </authorList>
    </citation>
    <scope>NUCLEOTIDE SEQUENCE [LARGE SCALE GENOMIC DNA]</scope>
    <source>
        <strain evidence="1 2">CGMCC 1.3239</strain>
    </source>
</reference>
<organism evidence="1 2">
    <name type="scientific">Halorubrum tibetense</name>
    <dbReference type="NCBI Taxonomy" id="175631"/>
    <lineage>
        <taxon>Archaea</taxon>
        <taxon>Methanobacteriati</taxon>
        <taxon>Methanobacteriota</taxon>
        <taxon>Stenosarchaea group</taxon>
        <taxon>Halobacteria</taxon>
        <taxon>Halobacteriales</taxon>
        <taxon>Haloferacaceae</taxon>
        <taxon>Halorubrum</taxon>
    </lineage>
</organism>
<dbReference type="RefSeq" id="WP_379781965.1">
    <property type="nucleotide sequence ID" value="NZ_JBHSWW010000165.1"/>
</dbReference>
<evidence type="ECO:0000313" key="1">
    <source>
        <dbReference type="EMBL" id="MFC6753931.1"/>
    </source>
</evidence>